<dbReference type="PANTHER" id="PTHR11559">
    <property type="entry name" value="CARBOXYLESTERASE"/>
    <property type="match status" value="1"/>
</dbReference>
<dbReference type="Pfam" id="PF00135">
    <property type="entry name" value="COesterase"/>
    <property type="match status" value="1"/>
</dbReference>
<feature type="chain" id="PRO_5045167921" description="Carboxylesterase type B domain-containing protein" evidence="4">
    <location>
        <begin position="25"/>
        <end position="710"/>
    </location>
</feature>
<feature type="region of interest" description="Disordered" evidence="3">
    <location>
        <begin position="657"/>
        <end position="678"/>
    </location>
</feature>
<comment type="similarity">
    <text evidence="1">Belongs to the type-B carboxylesterase/lipase family.</text>
</comment>
<dbReference type="InterPro" id="IPR029058">
    <property type="entry name" value="AB_hydrolase_fold"/>
</dbReference>
<evidence type="ECO:0000313" key="6">
    <source>
        <dbReference type="EMBL" id="KAL0059804.1"/>
    </source>
</evidence>
<keyword evidence="4" id="KW-0732">Signal</keyword>
<evidence type="ECO:0000256" key="3">
    <source>
        <dbReference type="SAM" id="MobiDB-lite"/>
    </source>
</evidence>
<dbReference type="EMBL" id="JBBXMP010000206">
    <property type="protein sequence ID" value="KAL0059804.1"/>
    <property type="molecule type" value="Genomic_DNA"/>
</dbReference>
<dbReference type="PROSITE" id="PS00122">
    <property type="entry name" value="CARBOXYLESTERASE_B_1"/>
    <property type="match status" value="1"/>
</dbReference>
<dbReference type="Proteomes" id="UP001437256">
    <property type="component" value="Unassembled WGS sequence"/>
</dbReference>
<sequence length="710" mass="77181">MAGNLIAGLALALALVAYWANNRTIPIPQGGKRAVSLLFDNDADWEHFADHPSVLLFHEPAKTEEAVKICQENNEKLLDVKNLSETQGQFSYLQFTNTIDKNERFWVESNGKACSTAPLSGDSSCLDTQEDTKLPFLCTNSAPHTNKVDADFTTSPKIDVVSNGTVFTGTRDHLAFRFMGVPYAQPPTGTRRFKNAEPWSGEKVDATSLKPGCLQWGFFENNDLGVNPWGNSEDCLYLNVYTPSLPSQSSTDKSPALKPVFFWIHGGGNFYGLGSDLTFDGGPLASRTDSVIVTINYRLNIFGFLGLNDGVVNGNYALTDKIAALRWVRDNIAAFGGDPKKVTIFGQSAGGWSVIDLLRSPPAKGLFRSAISQSGGASTFATPEKAASPLVAQLCGETGEERLRCLQALPAETLLNAVRSLPFWPSIQDGEYIIDSALRQIGEGSKSINSVPFMVGFVPDEGQSALQSDVTPDESDFNTALIKELGPDLAGIVQSSGLWQTNEEFTPYNATANVFGNLVLTCPAEQLVAAAAKSNAFPALYVYVMRRGYALSFFNPHGLCSFPVGKPQPYYICHSSDLYEVFGTYHIFSQPVRMKEDIYYTALIQDMWGSFARTGNPNPDLAYLKARGRAYESTLNVLSSSGWTWPPYTLTEKLEGAEGDGKQQPFQPGSGKQGEEKVASLNYPGLGFEDGMPDEKNGRCAVLAPLGFGL</sequence>
<protein>
    <recommendedName>
        <fullName evidence="5">Carboxylesterase type B domain-containing protein</fullName>
    </recommendedName>
</protein>
<keyword evidence="7" id="KW-1185">Reference proteome</keyword>
<dbReference type="SUPFAM" id="SSF53474">
    <property type="entry name" value="alpha/beta-Hydrolases"/>
    <property type="match status" value="1"/>
</dbReference>
<feature type="signal peptide" evidence="4">
    <location>
        <begin position="1"/>
        <end position="24"/>
    </location>
</feature>
<proteinExistence type="inferred from homology"/>
<dbReference type="InterPro" id="IPR019819">
    <property type="entry name" value="Carboxylesterase_B_CS"/>
</dbReference>
<feature type="domain" description="Carboxylesterase type B" evidence="5">
    <location>
        <begin position="175"/>
        <end position="647"/>
    </location>
</feature>
<organism evidence="6 7">
    <name type="scientific">Marasmius tenuissimus</name>
    <dbReference type="NCBI Taxonomy" id="585030"/>
    <lineage>
        <taxon>Eukaryota</taxon>
        <taxon>Fungi</taxon>
        <taxon>Dikarya</taxon>
        <taxon>Basidiomycota</taxon>
        <taxon>Agaricomycotina</taxon>
        <taxon>Agaricomycetes</taxon>
        <taxon>Agaricomycetidae</taxon>
        <taxon>Agaricales</taxon>
        <taxon>Marasmiineae</taxon>
        <taxon>Marasmiaceae</taxon>
        <taxon>Marasmius</taxon>
    </lineage>
</organism>
<evidence type="ECO:0000256" key="4">
    <source>
        <dbReference type="SAM" id="SignalP"/>
    </source>
</evidence>
<keyword evidence="2" id="KW-0378">Hydrolase</keyword>
<name>A0ABR2ZFT0_9AGAR</name>
<gene>
    <name evidence="6" type="ORF">AAF712_013445</name>
</gene>
<dbReference type="InterPro" id="IPR050309">
    <property type="entry name" value="Type-B_Carboxylest/Lipase"/>
</dbReference>
<dbReference type="InterPro" id="IPR002018">
    <property type="entry name" value="CarbesteraseB"/>
</dbReference>
<comment type="caution">
    <text evidence="6">The sequence shown here is derived from an EMBL/GenBank/DDBJ whole genome shotgun (WGS) entry which is preliminary data.</text>
</comment>
<dbReference type="InterPro" id="IPR019826">
    <property type="entry name" value="Carboxylesterase_B_AS"/>
</dbReference>
<evidence type="ECO:0000313" key="7">
    <source>
        <dbReference type="Proteomes" id="UP001437256"/>
    </source>
</evidence>
<accession>A0ABR2ZFT0</accession>
<evidence type="ECO:0000256" key="2">
    <source>
        <dbReference type="ARBA" id="ARBA00022801"/>
    </source>
</evidence>
<dbReference type="Gene3D" id="3.40.50.1820">
    <property type="entry name" value="alpha/beta hydrolase"/>
    <property type="match status" value="1"/>
</dbReference>
<reference evidence="6 7" key="1">
    <citation type="submission" date="2024-05" db="EMBL/GenBank/DDBJ databases">
        <title>A draft genome resource for the thread blight pathogen Marasmius tenuissimus strain MS-2.</title>
        <authorList>
            <person name="Yulfo-Soto G.E."/>
            <person name="Baruah I.K."/>
            <person name="Amoako-Attah I."/>
            <person name="Bukari Y."/>
            <person name="Meinhardt L.W."/>
            <person name="Bailey B.A."/>
            <person name="Cohen S.P."/>
        </authorList>
    </citation>
    <scope>NUCLEOTIDE SEQUENCE [LARGE SCALE GENOMIC DNA]</scope>
    <source>
        <strain evidence="6 7">MS-2</strain>
    </source>
</reference>
<dbReference type="PROSITE" id="PS00941">
    <property type="entry name" value="CARBOXYLESTERASE_B_2"/>
    <property type="match status" value="1"/>
</dbReference>
<evidence type="ECO:0000259" key="5">
    <source>
        <dbReference type="Pfam" id="PF00135"/>
    </source>
</evidence>
<evidence type="ECO:0000256" key="1">
    <source>
        <dbReference type="ARBA" id="ARBA00005964"/>
    </source>
</evidence>